<dbReference type="RefSeq" id="WP_191741116.1">
    <property type="nucleotide sequence ID" value="NZ_JACSQB010000116.1"/>
</dbReference>
<comment type="caution">
    <text evidence="1">The sequence shown here is derived from an EMBL/GenBank/DDBJ whole genome shotgun (WGS) entry which is preliminary data.</text>
</comment>
<gene>
    <name evidence="1" type="ORF">H9637_14130</name>
</gene>
<reference evidence="1 2" key="1">
    <citation type="submission" date="2020-08" db="EMBL/GenBank/DDBJ databases">
        <title>A Genomic Blueprint of the Chicken Gut Microbiome.</title>
        <authorList>
            <person name="Gilroy R."/>
            <person name="Ravi A."/>
            <person name="Getino M."/>
            <person name="Pursley I."/>
            <person name="Horton D.L."/>
            <person name="Alikhan N.-F."/>
            <person name="Baker D."/>
            <person name="Gharbi K."/>
            <person name="Hall N."/>
            <person name="Watson M."/>
            <person name="Adriaenssens E.M."/>
            <person name="Foster-Nyarko E."/>
            <person name="Jarju S."/>
            <person name="Secka A."/>
            <person name="Antonio M."/>
            <person name="Oren A."/>
            <person name="Chaudhuri R."/>
            <person name="La Ragione R.M."/>
            <person name="Hildebrand F."/>
            <person name="Pallen M.J."/>
        </authorList>
    </citation>
    <scope>NUCLEOTIDE SEQUENCE [LARGE SCALE GENOMIC DNA]</scope>
    <source>
        <strain evidence="1 2">N37</strain>
    </source>
</reference>
<protein>
    <submittedName>
        <fullName evidence="1">Uncharacterized protein</fullName>
    </submittedName>
</protein>
<accession>A0ABR8YVJ4</accession>
<dbReference type="Proteomes" id="UP000627166">
    <property type="component" value="Unassembled WGS sequence"/>
</dbReference>
<keyword evidence="2" id="KW-1185">Reference proteome</keyword>
<evidence type="ECO:0000313" key="1">
    <source>
        <dbReference type="EMBL" id="MBD8048162.1"/>
    </source>
</evidence>
<name>A0ABR8YVJ4_9CLOT</name>
<evidence type="ECO:0000313" key="2">
    <source>
        <dbReference type="Proteomes" id="UP000627166"/>
    </source>
</evidence>
<sequence length="131" mass="15625">MIRLYAVKDLDTGLYLSEIAGVIFARKKYKNYVYDKKHATRVLADAKKNRTAENYDSDYKNLVIEEVDITTVPFIQHNINKTWTHKIRKGYPSWSDAVRYCALEHVRLFNEYIEPDKYITRHNYYFTMGMV</sequence>
<dbReference type="EMBL" id="JACSQB010000116">
    <property type="protein sequence ID" value="MBD8048162.1"/>
    <property type="molecule type" value="Genomic_DNA"/>
</dbReference>
<organism evidence="1 2">
    <name type="scientific">Clostridium faecium</name>
    <dbReference type="NCBI Taxonomy" id="2762223"/>
    <lineage>
        <taxon>Bacteria</taxon>
        <taxon>Bacillati</taxon>
        <taxon>Bacillota</taxon>
        <taxon>Clostridia</taxon>
        <taxon>Eubacteriales</taxon>
        <taxon>Clostridiaceae</taxon>
        <taxon>Clostridium</taxon>
    </lineage>
</organism>
<proteinExistence type="predicted"/>